<dbReference type="OrthoDB" id="10254945at2759"/>
<name>A0A3D8RSQ2_9HELO</name>
<feature type="compositionally biased region" description="Gly residues" evidence="1">
    <location>
        <begin position="1"/>
        <end position="10"/>
    </location>
</feature>
<sequence>MFGLLGGGRSTQGPAPSDLARKYGRARSPPLKDTGKSGMTPVSLQPMDDSYSAERDELDLGIYQYQIQRLSGFSVNELVDTGVINAPNAHLGDLDNPIHPLYRKELWIDAPDLPLGHGLNGFWSARNPAVWEVLKPILRLASLFIVNAHVWPWFDALLFCPRVELDYADMNGPGRPNWGGGIYRFNYRASHIAAQSKDSKEAQMLFDHCAQFVSMWHFNEGDSRALGITHNEMSHARIGLNVGVPEHLERLVHQFHVALTVVHETSHALDMARSYRERIDPNGGPWTLHEPFFGDEDVAELGYSVENAILGGTKEALVGPGGPGRWVSKRTIWGPMKDYETPSMGLVTASVPNYRTVNYYQERMAEETLDDSSRFMVRNLDQYAGNENKDEALGVPPNEIWPMSIQLFQNLHTKAFWESVVRVKGRPAFHSPRIKGFRVTWWTVEELEGADYQRWKDMQPLAPPDDFSNLQDAFKKWQFETDFFTRAYAIRVVLAKQAHSSRLLDGERVRLRKMERTEIKLGPEGNIQEYQARLADKEEQTRELRASIAERTRAASKFQIDLASARAKQRLVSNQAGANFVKYCDDLADAIARPAPANDDTADDDDEWEDLGSRPPARGGAASRSSAVASGSRGARSAAIARGNLSSPARGGTQRGVKRGRDRGDDDEGPRPKRQRKWWGIW</sequence>
<reference evidence="2 3" key="1">
    <citation type="journal article" date="2018" name="IMA Fungus">
        <title>IMA Genome-F 9: Draft genome sequence of Annulohypoxylon stygium, Aspergillus mulundensis, Berkeleyomyces basicola (syn. Thielaviopsis basicola), Ceratocystis smalleyi, two Cercospora beticola strains, Coleophoma cylindrospora, Fusarium fracticaudum, Phialophora cf. hyalina, and Morchella septimelata.</title>
        <authorList>
            <person name="Wingfield B.D."/>
            <person name="Bills G.F."/>
            <person name="Dong Y."/>
            <person name="Huang W."/>
            <person name="Nel W.J."/>
            <person name="Swalarsk-Parry B.S."/>
            <person name="Vaghefi N."/>
            <person name="Wilken P.M."/>
            <person name="An Z."/>
            <person name="de Beer Z.W."/>
            <person name="De Vos L."/>
            <person name="Chen L."/>
            <person name="Duong T.A."/>
            <person name="Gao Y."/>
            <person name="Hammerbacher A."/>
            <person name="Kikkert J.R."/>
            <person name="Li Y."/>
            <person name="Li H."/>
            <person name="Li K."/>
            <person name="Li Q."/>
            <person name="Liu X."/>
            <person name="Ma X."/>
            <person name="Naidoo K."/>
            <person name="Pethybridge S.J."/>
            <person name="Sun J."/>
            <person name="Steenkamp E.T."/>
            <person name="van der Nest M.A."/>
            <person name="van Wyk S."/>
            <person name="Wingfield M.J."/>
            <person name="Xiong C."/>
            <person name="Yue Q."/>
            <person name="Zhang X."/>
        </authorList>
    </citation>
    <scope>NUCLEOTIDE SEQUENCE [LARGE SCALE GENOMIC DNA]</scope>
    <source>
        <strain evidence="2 3">BP6252</strain>
    </source>
</reference>
<dbReference type="AlphaFoldDB" id="A0A3D8RSQ2"/>
<feature type="region of interest" description="Disordered" evidence="1">
    <location>
        <begin position="594"/>
        <end position="682"/>
    </location>
</feature>
<feature type="compositionally biased region" description="Low complexity" evidence="1">
    <location>
        <begin position="613"/>
        <end position="643"/>
    </location>
</feature>
<feature type="compositionally biased region" description="Acidic residues" evidence="1">
    <location>
        <begin position="600"/>
        <end position="610"/>
    </location>
</feature>
<organism evidence="2 3">
    <name type="scientific">Coleophoma cylindrospora</name>
    <dbReference type="NCBI Taxonomy" id="1849047"/>
    <lineage>
        <taxon>Eukaryota</taxon>
        <taxon>Fungi</taxon>
        <taxon>Dikarya</taxon>
        <taxon>Ascomycota</taxon>
        <taxon>Pezizomycotina</taxon>
        <taxon>Leotiomycetes</taxon>
        <taxon>Helotiales</taxon>
        <taxon>Dermateaceae</taxon>
        <taxon>Coleophoma</taxon>
    </lineage>
</organism>
<dbReference type="STRING" id="1849047.A0A3D8RSQ2"/>
<evidence type="ECO:0000313" key="2">
    <source>
        <dbReference type="EMBL" id="RDW77122.1"/>
    </source>
</evidence>
<dbReference type="Proteomes" id="UP000256645">
    <property type="component" value="Unassembled WGS sequence"/>
</dbReference>
<feature type="compositionally biased region" description="Basic residues" evidence="1">
    <location>
        <begin position="672"/>
        <end position="682"/>
    </location>
</feature>
<gene>
    <name evidence="2" type="ORF">BP6252_05175</name>
</gene>
<dbReference type="EMBL" id="PDLM01000005">
    <property type="protein sequence ID" value="RDW77122.1"/>
    <property type="molecule type" value="Genomic_DNA"/>
</dbReference>
<comment type="caution">
    <text evidence="2">The sequence shown here is derived from an EMBL/GenBank/DDBJ whole genome shotgun (WGS) entry which is preliminary data.</text>
</comment>
<proteinExistence type="predicted"/>
<protein>
    <submittedName>
        <fullName evidence="2">Uncharacterized protein</fullName>
    </submittedName>
</protein>
<evidence type="ECO:0000313" key="3">
    <source>
        <dbReference type="Proteomes" id="UP000256645"/>
    </source>
</evidence>
<evidence type="ECO:0000256" key="1">
    <source>
        <dbReference type="SAM" id="MobiDB-lite"/>
    </source>
</evidence>
<keyword evidence="3" id="KW-1185">Reference proteome</keyword>
<accession>A0A3D8RSQ2</accession>
<feature type="region of interest" description="Disordered" evidence="1">
    <location>
        <begin position="1"/>
        <end position="47"/>
    </location>
</feature>